<dbReference type="EMBL" id="CP032157">
    <property type="protein sequence ID" value="AXY76692.1"/>
    <property type="molecule type" value="Genomic_DNA"/>
</dbReference>
<dbReference type="RefSeq" id="WP_119052569.1">
    <property type="nucleotide sequence ID" value="NZ_CP032157.1"/>
</dbReference>
<name>A0A3B7MQC6_9BACT</name>
<organism evidence="1 2">
    <name type="scientific">Paraflavitalea soli</name>
    <dbReference type="NCBI Taxonomy" id="2315862"/>
    <lineage>
        <taxon>Bacteria</taxon>
        <taxon>Pseudomonadati</taxon>
        <taxon>Bacteroidota</taxon>
        <taxon>Chitinophagia</taxon>
        <taxon>Chitinophagales</taxon>
        <taxon>Chitinophagaceae</taxon>
        <taxon>Paraflavitalea</taxon>
    </lineage>
</organism>
<protein>
    <submittedName>
        <fullName evidence="1">Uncharacterized protein</fullName>
    </submittedName>
</protein>
<sequence>MKQSMQVVAMVAFLGCFAIVMIGAGSRKARSQENCGDEWKKGFRQEEKKPATTGTLTHADCVAMCTRESKQELVLPVGLLHAII</sequence>
<accession>A0A3B7MQC6</accession>
<dbReference type="PROSITE" id="PS51257">
    <property type="entry name" value="PROKAR_LIPOPROTEIN"/>
    <property type="match status" value="1"/>
</dbReference>
<proteinExistence type="predicted"/>
<dbReference type="Proteomes" id="UP000263900">
    <property type="component" value="Chromosome"/>
</dbReference>
<evidence type="ECO:0000313" key="1">
    <source>
        <dbReference type="EMBL" id="AXY76692.1"/>
    </source>
</evidence>
<keyword evidence="2" id="KW-1185">Reference proteome</keyword>
<dbReference type="AlphaFoldDB" id="A0A3B7MQC6"/>
<dbReference type="KEGG" id="pseg:D3H65_23040"/>
<gene>
    <name evidence="1" type="ORF">D3H65_23040</name>
</gene>
<evidence type="ECO:0000313" key="2">
    <source>
        <dbReference type="Proteomes" id="UP000263900"/>
    </source>
</evidence>
<reference evidence="1 2" key="1">
    <citation type="submission" date="2018-09" db="EMBL/GenBank/DDBJ databases">
        <title>Genome sequencing of strain 6GH32-13.</title>
        <authorList>
            <person name="Weon H.-Y."/>
            <person name="Heo J."/>
            <person name="Kwon S.-W."/>
        </authorList>
    </citation>
    <scope>NUCLEOTIDE SEQUENCE [LARGE SCALE GENOMIC DNA]</scope>
    <source>
        <strain evidence="1 2">5GH32-13</strain>
    </source>
</reference>